<dbReference type="InterPro" id="IPR011324">
    <property type="entry name" value="Cytotoxic_necrot_fac-like_cat"/>
</dbReference>
<keyword evidence="6" id="KW-0862">Zinc</keyword>
<organism evidence="11 12">
    <name type="scientific">Mariprofundus erugo</name>
    <dbReference type="NCBI Taxonomy" id="2528639"/>
    <lineage>
        <taxon>Bacteria</taxon>
        <taxon>Pseudomonadati</taxon>
        <taxon>Pseudomonadota</taxon>
        <taxon>Candidatius Mariprofundia</taxon>
        <taxon>Mariprofundales</taxon>
        <taxon>Mariprofundaceae</taxon>
        <taxon>Mariprofundus</taxon>
    </lineage>
</organism>
<sequence length="259" mass="27702">MTASADRTACGLIRSQLLLRHGILGFFTTRGGGVSPPPFDSLNFATDSDDAPDHIRQNIDIISAKAPLPCPPHQARQVHKSDLIWCAGNGHMHQIDADILLSRDTDAPVAVRTADCLPVLLADPQSRIVAAVHAGWRGTADTVVRAAVTAMVEQGARPERILASLGPCIGPCCFEIGEDAADKLAASSPGAENQIFTHPLRADLAAINRLQLLDCGIIEPHIECSFLCTVCHPDQFYSFRRDGHHSGRQLAVVAIPSST</sequence>
<keyword evidence="12" id="KW-1185">Reference proteome</keyword>
<dbReference type="SUPFAM" id="SSF64438">
    <property type="entry name" value="CNF1/YfiH-like putative cysteine hydrolases"/>
    <property type="match status" value="1"/>
</dbReference>
<dbReference type="InterPro" id="IPR003730">
    <property type="entry name" value="Cu_polyphenol_OxRdtase"/>
</dbReference>
<comment type="caution">
    <text evidence="11">The sequence shown here is derived from an EMBL/GenBank/DDBJ whole genome shotgun (WGS) entry which is preliminary data.</text>
</comment>
<dbReference type="NCBIfam" id="TIGR00726">
    <property type="entry name" value="peptidoglycan editing factor PgeF"/>
    <property type="match status" value="1"/>
</dbReference>
<evidence type="ECO:0000256" key="7">
    <source>
        <dbReference type="ARBA" id="ARBA00047989"/>
    </source>
</evidence>
<evidence type="ECO:0000256" key="3">
    <source>
        <dbReference type="ARBA" id="ARBA00022679"/>
    </source>
</evidence>
<keyword evidence="4" id="KW-0479">Metal-binding</keyword>
<evidence type="ECO:0000256" key="4">
    <source>
        <dbReference type="ARBA" id="ARBA00022723"/>
    </source>
</evidence>
<dbReference type="GO" id="GO:0017061">
    <property type="term" value="F:S-methyl-5-thioadenosine phosphorylase activity"/>
    <property type="evidence" value="ECO:0007669"/>
    <property type="project" value="UniProtKB-EC"/>
</dbReference>
<accession>A0A5R9GI80</accession>
<dbReference type="Gene3D" id="3.60.140.10">
    <property type="entry name" value="CNF1/YfiH-like putative cysteine hydrolases"/>
    <property type="match status" value="1"/>
</dbReference>
<evidence type="ECO:0000313" key="11">
    <source>
        <dbReference type="EMBL" id="TLS66010.1"/>
    </source>
</evidence>
<comment type="similarity">
    <text evidence="2 10">Belongs to the purine nucleoside phosphorylase YfiH/LACC1 family.</text>
</comment>
<proteinExistence type="inferred from homology"/>
<dbReference type="Pfam" id="PF02578">
    <property type="entry name" value="Cu-oxidase_4"/>
    <property type="match status" value="1"/>
</dbReference>
<comment type="catalytic activity">
    <reaction evidence="9">
        <text>S-methyl-5'-thioadenosine + phosphate = 5-(methylsulfanyl)-alpha-D-ribose 1-phosphate + adenine</text>
        <dbReference type="Rhea" id="RHEA:11852"/>
        <dbReference type="ChEBI" id="CHEBI:16708"/>
        <dbReference type="ChEBI" id="CHEBI:17509"/>
        <dbReference type="ChEBI" id="CHEBI:43474"/>
        <dbReference type="ChEBI" id="CHEBI:58533"/>
        <dbReference type="EC" id="2.4.2.28"/>
    </reaction>
    <physiologicalReaction direction="left-to-right" evidence="9">
        <dbReference type="Rhea" id="RHEA:11853"/>
    </physiologicalReaction>
</comment>
<dbReference type="PANTHER" id="PTHR30616">
    <property type="entry name" value="UNCHARACTERIZED PROTEIN YFIH"/>
    <property type="match status" value="1"/>
</dbReference>
<evidence type="ECO:0000256" key="2">
    <source>
        <dbReference type="ARBA" id="ARBA00007353"/>
    </source>
</evidence>
<evidence type="ECO:0000256" key="1">
    <source>
        <dbReference type="ARBA" id="ARBA00000553"/>
    </source>
</evidence>
<dbReference type="AlphaFoldDB" id="A0A5R9GI80"/>
<evidence type="ECO:0000256" key="8">
    <source>
        <dbReference type="ARBA" id="ARBA00048968"/>
    </source>
</evidence>
<evidence type="ECO:0000313" key="12">
    <source>
        <dbReference type="Proteomes" id="UP000306585"/>
    </source>
</evidence>
<gene>
    <name evidence="11" type="primary">pgeF</name>
    <name evidence="11" type="ORF">FEF65_11490</name>
</gene>
<dbReference type="GO" id="GO:0016787">
    <property type="term" value="F:hydrolase activity"/>
    <property type="evidence" value="ECO:0007669"/>
    <property type="project" value="UniProtKB-KW"/>
</dbReference>
<evidence type="ECO:0000256" key="6">
    <source>
        <dbReference type="ARBA" id="ARBA00022833"/>
    </source>
</evidence>
<name>A0A5R9GI80_9PROT</name>
<comment type="catalytic activity">
    <reaction evidence="1">
        <text>inosine + phosphate = alpha-D-ribose 1-phosphate + hypoxanthine</text>
        <dbReference type="Rhea" id="RHEA:27646"/>
        <dbReference type="ChEBI" id="CHEBI:17368"/>
        <dbReference type="ChEBI" id="CHEBI:17596"/>
        <dbReference type="ChEBI" id="CHEBI:43474"/>
        <dbReference type="ChEBI" id="CHEBI:57720"/>
        <dbReference type="EC" id="2.4.2.1"/>
    </reaction>
    <physiologicalReaction direction="left-to-right" evidence="1">
        <dbReference type="Rhea" id="RHEA:27647"/>
    </physiologicalReaction>
</comment>
<dbReference type="GO" id="GO:0005507">
    <property type="term" value="F:copper ion binding"/>
    <property type="evidence" value="ECO:0007669"/>
    <property type="project" value="TreeGrafter"/>
</dbReference>
<dbReference type="PANTHER" id="PTHR30616:SF2">
    <property type="entry name" value="PURINE NUCLEOSIDE PHOSPHORYLASE LACC1"/>
    <property type="match status" value="1"/>
</dbReference>
<evidence type="ECO:0000256" key="9">
    <source>
        <dbReference type="ARBA" id="ARBA00049893"/>
    </source>
</evidence>
<reference evidence="11 12" key="1">
    <citation type="journal article" date="2019" name="Appl. Environ. Microbiol.">
        <title>Environmental Evidence and Genomic Insight of Iron-oxidizing Bacteria Preference Towards More Corrosion Resistant Stainless Steel at Higher Salinities.</title>
        <authorList>
            <person name="Garrison C.E."/>
            <person name="Price K.A."/>
            <person name="Field E.K."/>
        </authorList>
    </citation>
    <scope>NUCLEOTIDE SEQUENCE [LARGE SCALE GENOMIC DNA]</scope>
    <source>
        <strain evidence="11 12">P3</strain>
    </source>
</reference>
<comment type="catalytic activity">
    <reaction evidence="7">
        <text>adenosine + H2O + H(+) = inosine + NH4(+)</text>
        <dbReference type="Rhea" id="RHEA:24408"/>
        <dbReference type="ChEBI" id="CHEBI:15377"/>
        <dbReference type="ChEBI" id="CHEBI:15378"/>
        <dbReference type="ChEBI" id="CHEBI:16335"/>
        <dbReference type="ChEBI" id="CHEBI:17596"/>
        <dbReference type="ChEBI" id="CHEBI:28938"/>
        <dbReference type="EC" id="3.5.4.4"/>
    </reaction>
    <physiologicalReaction direction="left-to-right" evidence="7">
        <dbReference type="Rhea" id="RHEA:24409"/>
    </physiologicalReaction>
</comment>
<dbReference type="EMBL" id="VBRY01000012">
    <property type="protein sequence ID" value="TLS66010.1"/>
    <property type="molecule type" value="Genomic_DNA"/>
</dbReference>
<keyword evidence="5" id="KW-0378">Hydrolase</keyword>
<protein>
    <recommendedName>
        <fullName evidence="10">Purine nucleoside phosphorylase</fullName>
    </recommendedName>
</protein>
<evidence type="ECO:0000256" key="5">
    <source>
        <dbReference type="ARBA" id="ARBA00022801"/>
    </source>
</evidence>
<dbReference type="InterPro" id="IPR038371">
    <property type="entry name" value="Cu_polyphenol_OxRdtase_sf"/>
</dbReference>
<keyword evidence="3" id="KW-0808">Transferase</keyword>
<dbReference type="Proteomes" id="UP000306585">
    <property type="component" value="Unassembled WGS sequence"/>
</dbReference>
<evidence type="ECO:0000256" key="10">
    <source>
        <dbReference type="RuleBase" id="RU361274"/>
    </source>
</evidence>
<comment type="catalytic activity">
    <reaction evidence="8">
        <text>adenosine + phosphate = alpha-D-ribose 1-phosphate + adenine</text>
        <dbReference type="Rhea" id="RHEA:27642"/>
        <dbReference type="ChEBI" id="CHEBI:16335"/>
        <dbReference type="ChEBI" id="CHEBI:16708"/>
        <dbReference type="ChEBI" id="CHEBI:43474"/>
        <dbReference type="ChEBI" id="CHEBI:57720"/>
        <dbReference type="EC" id="2.4.2.1"/>
    </reaction>
    <physiologicalReaction direction="left-to-right" evidence="8">
        <dbReference type="Rhea" id="RHEA:27643"/>
    </physiologicalReaction>
</comment>
<dbReference type="CDD" id="cd16833">
    <property type="entry name" value="YfiH"/>
    <property type="match status" value="1"/>
</dbReference>